<feature type="domain" description="Tc1-like transposase DDE" evidence="1">
    <location>
        <begin position="23"/>
        <end position="157"/>
    </location>
</feature>
<comment type="caution">
    <text evidence="2">The sequence shown here is derived from an EMBL/GenBank/DDBJ whole genome shotgun (WGS) entry which is preliminary data.</text>
</comment>
<reference evidence="2" key="1">
    <citation type="journal article" date="2015" name="Nature">
        <title>Complex archaea that bridge the gap between prokaryotes and eukaryotes.</title>
        <authorList>
            <person name="Spang A."/>
            <person name="Saw J.H."/>
            <person name="Jorgensen S.L."/>
            <person name="Zaremba-Niedzwiedzka K."/>
            <person name="Martijn J."/>
            <person name="Lind A.E."/>
            <person name="van Eijk R."/>
            <person name="Schleper C."/>
            <person name="Guy L."/>
            <person name="Ettema T.J."/>
        </authorList>
    </citation>
    <scope>NUCLEOTIDE SEQUENCE</scope>
</reference>
<evidence type="ECO:0000259" key="1">
    <source>
        <dbReference type="Pfam" id="PF13358"/>
    </source>
</evidence>
<evidence type="ECO:0000313" key="2">
    <source>
        <dbReference type="EMBL" id="KKL77745.1"/>
    </source>
</evidence>
<name>A0A0F9H802_9ZZZZ</name>
<dbReference type="Pfam" id="PF13358">
    <property type="entry name" value="DDE_3"/>
    <property type="match status" value="1"/>
</dbReference>
<sequence>MAASSPPFVQRVRDRHPDKCVEVWFQDESRFGQKGCLSRVWALRGSRPVVPLQNEYEWVYLYGAVNPQTGESCALVLPWANTEMMQLHLDALGAQLGPDRHAVLVLDNAGWHGSNRLQVPENLTLLPLPAYCPELNPVERLWHWLKDHEFSNRVYPDPEVLLDAVADMWNTLTAERIQSVCRCVWKHKD</sequence>
<dbReference type="InterPro" id="IPR036397">
    <property type="entry name" value="RNaseH_sf"/>
</dbReference>
<proteinExistence type="predicted"/>
<dbReference type="GO" id="GO:0003676">
    <property type="term" value="F:nucleic acid binding"/>
    <property type="evidence" value="ECO:0007669"/>
    <property type="project" value="InterPro"/>
</dbReference>
<organism evidence="2">
    <name type="scientific">marine sediment metagenome</name>
    <dbReference type="NCBI Taxonomy" id="412755"/>
    <lineage>
        <taxon>unclassified sequences</taxon>
        <taxon>metagenomes</taxon>
        <taxon>ecological metagenomes</taxon>
    </lineage>
</organism>
<dbReference type="AlphaFoldDB" id="A0A0F9H802"/>
<protein>
    <recommendedName>
        <fullName evidence="1">Tc1-like transposase DDE domain-containing protein</fullName>
    </recommendedName>
</protein>
<dbReference type="NCBIfam" id="NF033545">
    <property type="entry name" value="transpos_IS630"/>
    <property type="match status" value="1"/>
</dbReference>
<gene>
    <name evidence="2" type="ORF">LCGC14_2031830</name>
</gene>
<dbReference type="EMBL" id="LAZR01023661">
    <property type="protein sequence ID" value="KKL77745.1"/>
    <property type="molecule type" value="Genomic_DNA"/>
</dbReference>
<dbReference type="InterPro" id="IPR038717">
    <property type="entry name" value="Tc1-like_DDE_dom"/>
</dbReference>
<dbReference type="Gene3D" id="3.30.420.10">
    <property type="entry name" value="Ribonuclease H-like superfamily/Ribonuclease H"/>
    <property type="match status" value="1"/>
</dbReference>
<accession>A0A0F9H802</accession>
<dbReference type="InterPro" id="IPR047655">
    <property type="entry name" value="Transpos_IS630-like"/>
</dbReference>